<keyword evidence="1" id="KW-1133">Transmembrane helix</keyword>
<keyword evidence="3" id="KW-0378">Hydrolase</keyword>
<evidence type="ECO:0000313" key="4">
    <source>
        <dbReference type="Proteomes" id="UP000217199"/>
    </source>
</evidence>
<dbReference type="Proteomes" id="UP000217199">
    <property type="component" value="Unassembled WGS sequence"/>
</dbReference>
<protein>
    <submittedName>
        <fullName evidence="3">Glycoside hydrolase family 16</fullName>
    </submittedName>
</protein>
<dbReference type="InterPro" id="IPR013320">
    <property type="entry name" value="ConA-like_dom_sf"/>
</dbReference>
<evidence type="ECO:0000313" key="3">
    <source>
        <dbReference type="EMBL" id="PAV16820.1"/>
    </source>
</evidence>
<dbReference type="OrthoDB" id="192832at2759"/>
<dbReference type="InterPro" id="IPR050546">
    <property type="entry name" value="Glycosyl_Hydrlase_16"/>
</dbReference>
<comment type="caution">
    <text evidence="3">The sequence shown here is derived from an EMBL/GenBank/DDBJ whole genome shotgun (WGS) entry which is preliminary data.</text>
</comment>
<keyword evidence="4" id="KW-1185">Reference proteome</keyword>
<proteinExistence type="predicted"/>
<feature type="transmembrane region" description="Helical" evidence="1">
    <location>
        <begin position="319"/>
        <end position="337"/>
    </location>
</feature>
<keyword evidence="1" id="KW-0472">Membrane</keyword>
<organism evidence="3 4">
    <name type="scientific">Pyrrhoderma noxium</name>
    <dbReference type="NCBI Taxonomy" id="2282107"/>
    <lineage>
        <taxon>Eukaryota</taxon>
        <taxon>Fungi</taxon>
        <taxon>Dikarya</taxon>
        <taxon>Basidiomycota</taxon>
        <taxon>Agaricomycotina</taxon>
        <taxon>Agaricomycetes</taxon>
        <taxon>Hymenochaetales</taxon>
        <taxon>Hymenochaetaceae</taxon>
        <taxon>Pyrrhoderma</taxon>
    </lineage>
</organism>
<keyword evidence="1" id="KW-0812">Transmembrane</keyword>
<dbReference type="Pfam" id="PF26113">
    <property type="entry name" value="GH16_XgeA"/>
    <property type="match status" value="1"/>
</dbReference>
<dbReference type="PANTHER" id="PTHR10963:SF24">
    <property type="entry name" value="GLYCOSIDASE C21B10.07-RELATED"/>
    <property type="match status" value="1"/>
</dbReference>
<name>A0A286UB70_9AGAM</name>
<dbReference type="Gene3D" id="2.60.120.200">
    <property type="match status" value="1"/>
</dbReference>
<dbReference type="FunFam" id="2.60.120.200:FF:000179">
    <property type="entry name" value="Unplaced genomic scaffold supercont1.19, whole genome shotgun sequence"/>
    <property type="match status" value="1"/>
</dbReference>
<dbReference type="InParanoid" id="A0A286UB70"/>
<dbReference type="CDD" id="cd02181">
    <property type="entry name" value="GH16_fungal_Lam16A_glucanase"/>
    <property type="match status" value="1"/>
</dbReference>
<sequence length="338" mass="37222">MEYSGDTFFDRWSFFDQFDNLTHGDAQFVSMPDAKKGGLISINDAKNAIIRVDNTSTLGFGDKRNSVRITSKDRFKVGSVWIADFLHVPYGCSTWPAFWSVAPDWPSGGEIDTFEGVNNVKNNRMTLHTEPGCSQINATQTSKFVNSTDCNYLLNGNQGCITSDPNESSYGEAFAKAGGGLYITEFAEDGISIWFFNRSSIPASLAVQNITQFDTKDLGVPVANWPNTGCDINTFFKPQNLLFDITLCGDLAGLSSVFAETCPGDCYVDYVTGSSPSTYDTAYFEIRSVKIYGSGPIVASNVIRANKGHSSKLRLKMRLSWRNVFLAGVTLIVWVVLF</sequence>
<reference evidence="3 4" key="1">
    <citation type="journal article" date="2017" name="Mol. Ecol.">
        <title>Comparative and population genomic landscape of Phellinus noxius: A hypervariable fungus causing root rot in trees.</title>
        <authorList>
            <person name="Chung C.L."/>
            <person name="Lee T.J."/>
            <person name="Akiba M."/>
            <person name="Lee H.H."/>
            <person name="Kuo T.H."/>
            <person name="Liu D."/>
            <person name="Ke H.M."/>
            <person name="Yokoi T."/>
            <person name="Roa M.B."/>
            <person name="Lu M.J."/>
            <person name="Chang Y.Y."/>
            <person name="Ann P.J."/>
            <person name="Tsai J.N."/>
            <person name="Chen C.Y."/>
            <person name="Tzean S.S."/>
            <person name="Ota Y."/>
            <person name="Hattori T."/>
            <person name="Sahashi N."/>
            <person name="Liou R.F."/>
            <person name="Kikuchi T."/>
            <person name="Tsai I.J."/>
        </authorList>
    </citation>
    <scope>NUCLEOTIDE SEQUENCE [LARGE SCALE GENOMIC DNA]</scope>
    <source>
        <strain evidence="3 4">FFPRI411160</strain>
    </source>
</reference>
<gene>
    <name evidence="3" type="ORF">PNOK_0688400</name>
</gene>
<dbReference type="STRING" id="2282107.A0A286UB70"/>
<dbReference type="PROSITE" id="PS51762">
    <property type="entry name" value="GH16_2"/>
    <property type="match status" value="1"/>
</dbReference>
<dbReference type="SUPFAM" id="SSF49899">
    <property type="entry name" value="Concanavalin A-like lectins/glucanases"/>
    <property type="match status" value="1"/>
</dbReference>
<dbReference type="InterPro" id="IPR000757">
    <property type="entry name" value="Beta-glucanase-like"/>
</dbReference>
<feature type="domain" description="GH16" evidence="2">
    <location>
        <begin position="1"/>
        <end position="279"/>
    </location>
</feature>
<evidence type="ECO:0000256" key="1">
    <source>
        <dbReference type="SAM" id="Phobius"/>
    </source>
</evidence>
<dbReference type="GO" id="GO:0004553">
    <property type="term" value="F:hydrolase activity, hydrolyzing O-glycosyl compounds"/>
    <property type="evidence" value="ECO:0007669"/>
    <property type="project" value="InterPro"/>
</dbReference>
<dbReference type="GO" id="GO:0009251">
    <property type="term" value="P:glucan catabolic process"/>
    <property type="evidence" value="ECO:0007669"/>
    <property type="project" value="TreeGrafter"/>
</dbReference>
<accession>A0A286UB70</accession>
<dbReference type="PANTHER" id="PTHR10963">
    <property type="entry name" value="GLYCOSYL HYDROLASE-RELATED"/>
    <property type="match status" value="1"/>
</dbReference>
<evidence type="ECO:0000259" key="2">
    <source>
        <dbReference type="PROSITE" id="PS51762"/>
    </source>
</evidence>
<dbReference type="AlphaFoldDB" id="A0A286UB70"/>
<dbReference type="EMBL" id="NBII01000007">
    <property type="protein sequence ID" value="PAV16820.1"/>
    <property type="molecule type" value="Genomic_DNA"/>
</dbReference>